<organism evidence="3 4">
    <name type="scientific">Fusobacterium necrophorum subsp. funduliforme B35</name>
    <dbReference type="NCBI Taxonomy" id="1226633"/>
    <lineage>
        <taxon>Bacteria</taxon>
        <taxon>Fusobacteriati</taxon>
        <taxon>Fusobacteriota</taxon>
        <taxon>Fusobacteriia</taxon>
        <taxon>Fusobacteriales</taxon>
        <taxon>Fusobacteriaceae</taxon>
        <taxon>Fusobacterium</taxon>
    </lineage>
</organism>
<name>A0A017H664_9FUSO</name>
<dbReference type="Pfam" id="PF10145">
    <property type="entry name" value="PhageMin_Tail"/>
    <property type="match status" value="1"/>
</dbReference>
<protein>
    <recommendedName>
        <fullName evidence="2">Phage tail tape measure protein domain-containing protein</fullName>
    </recommendedName>
</protein>
<evidence type="ECO:0000256" key="1">
    <source>
        <dbReference type="ARBA" id="ARBA00022612"/>
    </source>
</evidence>
<comment type="caution">
    <text evidence="3">The sequence shown here is derived from an EMBL/GenBank/DDBJ whole genome shotgun (WGS) entry which is preliminary data.</text>
</comment>
<keyword evidence="1" id="KW-1188">Viral release from host cell</keyword>
<dbReference type="PANTHER" id="PTHR37813">
    <property type="entry name" value="FELS-2 PROPHAGE PROTEIN"/>
    <property type="match status" value="1"/>
</dbReference>
<dbReference type="NCBIfam" id="TIGR01760">
    <property type="entry name" value="tape_meas_TP901"/>
    <property type="match status" value="1"/>
</dbReference>
<dbReference type="PANTHER" id="PTHR37813:SF1">
    <property type="entry name" value="FELS-2 PROPHAGE PROTEIN"/>
    <property type="match status" value="1"/>
</dbReference>
<dbReference type="RefSeq" id="WP_039122261.1">
    <property type="nucleotide sequence ID" value="NZ_AOJP01000002.1"/>
</dbReference>
<accession>A0A017H664</accession>
<reference evidence="3 4" key="1">
    <citation type="submission" date="2013-08" db="EMBL/GenBank/DDBJ databases">
        <title>An opportunistic ruminal bacterium that causes liver abscesses in cattle.</title>
        <authorList>
            <person name="Benahmed F.H."/>
            <person name="Rasmussen M."/>
            <person name="Harbottle H."/>
            <person name="Soppet D."/>
            <person name="Nagaraja T.G."/>
            <person name="Davidson M."/>
        </authorList>
    </citation>
    <scope>NUCLEOTIDE SEQUENCE [LARGE SCALE GENOMIC DNA]</scope>
    <source>
        <strain evidence="3 4">B35</strain>
    </source>
</reference>
<dbReference type="EMBL" id="AUZI01000023">
    <property type="protein sequence ID" value="KID48423.1"/>
    <property type="molecule type" value="Genomic_DNA"/>
</dbReference>
<gene>
    <name evidence="3" type="ORF">C095_09105</name>
</gene>
<dbReference type="PATRIC" id="fig|1226633.4.peg.1839"/>
<evidence type="ECO:0000259" key="2">
    <source>
        <dbReference type="Pfam" id="PF10145"/>
    </source>
</evidence>
<evidence type="ECO:0000313" key="4">
    <source>
        <dbReference type="Proteomes" id="UP000031184"/>
    </source>
</evidence>
<sequence>MDHILSATLELKDKFSAKIKSASSALKNFGSENKKAGSAVKDTANCIKDGVISLRNFAIAAGGLRVVSAAFSFLKSAYMGYVELDHALTKNKAIIGASAEETAKLKAQVLELGKTMPFTAREIADAQMYQVRVGYKANDMLKMTPKLLKLSIAAGEDLGRVSDIVTDNLDIFGLKLDEIDRLMDGITDGKNG</sequence>
<proteinExistence type="predicted"/>
<feature type="domain" description="Phage tail tape measure protein" evidence="2">
    <location>
        <begin position="107"/>
        <end position="188"/>
    </location>
</feature>
<dbReference type="Proteomes" id="UP000031184">
    <property type="component" value="Unassembled WGS sequence"/>
</dbReference>
<dbReference type="AlphaFoldDB" id="A0A017H664"/>
<dbReference type="InterPro" id="IPR010090">
    <property type="entry name" value="Phage_tape_meas"/>
</dbReference>
<evidence type="ECO:0000313" key="3">
    <source>
        <dbReference type="EMBL" id="KID48423.1"/>
    </source>
</evidence>